<evidence type="ECO:0000313" key="1">
    <source>
        <dbReference type="EMBL" id="KZT02135.1"/>
    </source>
</evidence>
<protein>
    <submittedName>
        <fullName evidence="1">Uncharacterized protein</fullName>
    </submittedName>
</protein>
<gene>
    <name evidence="1" type="ORF">LAESUDRAFT_763078</name>
</gene>
<dbReference type="GeneID" id="63830227"/>
<proteinExistence type="predicted"/>
<dbReference type="EMBL" id="KV427655">
    <property type="protein sequence ID" value="KZT02135.1"/>
    <property type="molecule type" value="Genomic_DNA"/>
</dbReference>
<evidence type="ECO:0000313" key="2">
    <source>
        <dbReference type="Proteomes" id="UP000076871"/>
    </source>
</evidence>
<organism evidence="1 2">
    <name type="scientific">Laetiporus sulphureus 93-53</name>
    <dbReference type="NCBI Taxonomy" id="1314785"/>
    <lineage>
        <taxon>Eukaryota</taxon>
        <taxon>Fungi</taxon>
        <taxon>Dikarya</taxon>
        <taxon>Basidiomycota</taxon>
        <taxon>Agaricomycotina</taxon>
        <taxon>Agaricomycetes</taxon>
        <taxon>Polyporales</taxon>
        <taxon>Laetiporus</taxon>
    </lineage>
</organism>
<dbReference type="InParanoid" id="A0A165C3F0"/>
<dbReference type="OrthoDB" id="3198453at2759"/>
<reference evidence="1 2" key="1">
    <citation type="journal article" date="2016" name="Mol. Biol. Evol.">
        <title>Comparative Genomics of Early-Diverging Mushroom-Forming Fungi Provides Insights into the Origins of Lignocellulose Decay Capabilities.</title>
        <authorList>
            <person name="Nagy L.G."/>
            <person name="Riley R."/>
            <person name="Tritt A."/>
            <person name="Adam C."/>
            <person name="Daum C."/>
            <person name="Floudas D."/>
            <person name="Sun H."/>
            <person name="Yadav J.S."/>
            <person name="Pangilinan J."/>
            <person name="Larsson K.H."/>
            <person name="Matsuura K."/>
            <person name="Barry K."/>
            <person name="Labutti K."/>
            <person name="Kuo R."/>
            <person name="Ohm R.A."/>
            <person name="Bhattacharya S.S."/>
            <person name="Shirouzu T."/>
            <person name="Yoshinaga Y."/>
            <person name="Martin F.M."/>
            <person name="Grigoriev I.V."/>
            <person name="Hibbett D.S."/>
        </authorList>
    </citation>
    <scope>NUCLEOTIDE SEQUENCE [LARGE SCALE GENOMIC DNA]</scope>
    <source>
        <strain evidence="1 2">93-53</strain>
    </source>
</reference>
<accession>A0A165C3F0</accession>
<dbReference type="AlphaFoldDB" id="A0A165C3F0"/>
<name>A0A165C3F0_9APHY</name>
<sequence>MARAENQLWKELQDLKFNFIRAHGPSTWLHVYLVELDIRMQNLLITGSTDLHCTRRLVAVYHQESWLLQQGTHEYEQAVTDRALTIFGRGVNKTYFQKVYGF</sequence>
<dbReference type="RefSeq" id="XP_040759875.1">
    <property type="nucleotide sequence ID" value="XM_040913199.1"/>
</dbReference>
<dbReference type="Proteomes" id="UP000076871">
    <property type="component" value="Unassembled WGS sequence"/>
</dbReference>
<keyword evidence="2" id="KW-1185">Reference proteome</keyword>